<name>S7RC04_GLOTA</name>
<evidence type="ECO:0000313" key="2">
    <source>
        <dbReference type="Proteomes" id="UP000030669"/>
    </source>
</evidence>
<gene>
    <name evidence="1" type="ORF">GLOTRDRAFT_132596</name>
</gene>
<dbReference type="EMBL" id="KB469309">
    <property type="protein sequence ID" value="EPQ51780.1"/>
    <property type="molecule type" value="Genomic_DNA"/>
</dbReference>
<accession>S7RC04</accession>
<dbReference type="GeneID" id="19302532"/>
<proteinExistence type="predicted"/>
<dbReference type="AlphaFoldDB" id="S7RC04"/>
<reference evidence="1 2" key="1">
    <citation type="journal article" date="2012" name="Science">
        <title>The Paleozoic origin of enzymatic lignin decomposition reconstructed from 31 fungal genomes.</title>
        <authorList>
            <person name="Floudas D."/>
            <person name="Binder M."/>
            <person name="Riley R."/>
            <person name="Barry K."/>
            <person name="Blanchette R.A."/>
            <person name="Henrissat B."/>
            <person name="Martinez A.T."/>
            <person name="Otillar R."/>
            <person name="Spatafora J.W."/>
            <person name="Yadav J.S."/>
            <person name="Aerts A."/>
            <person name="Benoit I."/>
            <person name="Boyd A."/>
            <person name="Carlson A."/>
            <person name="Copeland A."/>
            <person name="Coutinho P.M."/>
            <person name="de Vries R.P."/>
            <person name="Ferreira P."/>
            <person name="Findley K."/>
            <person name="Foster B."/>
            <person name="Gaskell J."/>
            <person name="Glotzer D."/>
            <person name="Gorecki P."/>
            <person name="Heitman J."/>
            <person name="Hesse C."/>
            <person name="Hori C."/>
            <person name="Igarashi K."/>
            <person name="Jurgens J.A."/>
            <person name="Kallen N."/>
            <person name="Kersten P."/>
            <person name="Kohler A."/>
            <person name="Kuees U."/>
            <person name="Kumar T.K.A."/>
            <person name="Kuo A."/>
            <person name="LaButti K."/>
            <person name="Larrondo L.F."/>
            <person name="Lindquist E."/>
            <person name="Ling A."/>
            <person name="Lombard V."/>
            <person name="Lucas S."/>
            <person name="Lundell T."/>
            <person name="Martin R."/>
            <person name="McLaughlin D.J."/>
            <person name="Morgenstern I."/>
            <person name="Morin E."/>
            <person name="Murat C."/>
            <person name="Nagy L.G."/>
            <person name="Nolan M."/>
            <person name="Ohm R.A."/>
            <person name="Patyshakuliyeva A."/>
            <person name="Rokas A."/>
            <person name="Ruiz-Duenas F.J."/>
            <person name="Sabat G."/>
            <person name="Salamov A."/>
            <person name="Samejima M."/>
            <person name="Schmutz J."/>
            <person name="Slot J.C."/>
            <person name="St John F."/>
            <person name="Stenlid J."/>
            <person name="Sun H."/>
            <person name="Sun S."/>
            <person name="Syed K."/>
            <person name="Tsang A."/>
            <person name="Wiebenga A."/>
            <person name="Young D."/>
            <person name="Pisabarro A."/>
            <person name="Eastwood D.C."/>
            <person name="Martin F."/>
            <person name="Cullen D."/>
            <person name="Grigoriev I.V."/>
            <person name="Hibbett D.S."/>
        </authorList>
    </citation>
    <scope>NUCLEOTIDE SEQUENCE [LARGE SCALE GENOMIC DNA]</scope>
    <source>
        <strain evidence="1 2">ATCC 11539</strain>
    </source>
</reference>
<protein>
    <submittedName>
        <fullName evidence="1">Uncharacterized protein</fullName>
    </submittedName>
</protein>
<organism evidence="1 2">
    <name type="scientific">Gloeophyllum trabeum (strain ATCC 11539 / FP-39264 / Madison 617)</name>
    <name type="common">Brown rot fungus</name>
    <dbReference type="NCBI Taxonomy" id="670483"/>
    <lineage>
        <taxon>Eukaryota</taxon>
        <taxon>Fungi</taxon>
        <taxon>Dikarya</taxon>
        <taxon>Basidiomycota</taxon>
        <taxon>Agaricomycotina</taxon>
        <taxon>Agaricomycetes</taxon>
        <taxon>Gloeophyllales</taxon>
        <taxon>Gloeophyllaceae</taxon>
        <taxon>Gloeophyllum</taxon>
    </lineage>
</organism>
<dbReference type="RefSeq" id="XP_007869681.1">
    <property type="nucleotide sequence ID" value="XM_007871490.1"/>
</dbReference>
<dbReference type="HOGENOM" id="CLU_953326_0_0_1"/>
<sequence length="292" mass="32487">MATSQPPPLPLAPEILYSIIADAVLSYLQGLLSDMDAPQHNTLLALTLACKSFQDHVDVVLSHALGSPQIAAGRKVAERIDLKLTWFIRIARQHIVKVYALSDQPEAELPAEPALVAFEDTFLGICIEATKVRVKHLQDQLTGLHNAFPALCDYWQKILDKTNVICTHAARIPHSLLSNRALGVSEPGCRLYKLIAVAALSGELLRRSNGRWREALTQDEGRTVRDSQTCKDFIARTDLALSLLELGQMAGDLLGRPEPIYNNFVCPYHEPREPTDEELREALQVCLFYPFS</sequence>
<dbReference type="Proteomes" id="UP000030669">
    <property type="component" value="Unassembled WGS sequence"/>
</dbReference>
<evidence type="ECO:0000313" key="1">
    <source>
        <dbReference type="EMBL" id="EPQ51780.1"/>
    </source>
</evidence>
<keyword evidence="2" id="KW-1185">Reference proteome</keyword>
<dbReference type="KEGG" id="gtr:GLOTRDRAFT_132596"/>